<keyword evidence="2" id="KW-1133">Transmembrane helix</keyword>
<comment type="caution">
    <text evidence="3">The sequence shown here is derived from an EMBL/GenBank/DDBJ whole genome shotgun (WGS) entry which is preliminary data.</text>
</comment>
<keyword evidence="4" id="KW-1185">Reference proteome</keyword>
<feature type="transmembrane region" description="Helical" evidence="2">
    <location>
        <begin position="86"/>
        <end position="103"/>
    </location>
</feature>
<proteinExistence type="predicted"/>
<evidence type="ECO:0000256" key="1">
    <source>
        <dbReference type="SAM" id="MobiDB-lite"/>
    </source>
</evidence>
<organism evidence="3 4">
    <name type="scientific">Calycina marina</name>
    <dbReference type="NCBI Taxonomy" id="1763456"/>
    <lineage>
        <taxon>Eukaryota</taxon>
        <taxon>Fungi</taxon>
        <taxon>Dikarya</taxon>
        <taxon>Ascomycota</taxon>
        <taxon>Pezizomycotina</taxon>
        <taxon>Leotiomycetes</taxon>
        <taxon>Helotiales</taxon>
        <taxon>Pezizellaceae</taxon>
        <taxon>Calycina</taxon>
    </lineage>
</organism>
<keyword evidence="2" id="KW-0472">Membrane</keyword>
<dbReference type="EMBL" id="MU253791">
    <property type="protein sequence ID" value="KAG9246832.1"/>
    <property type="molecule type" value="Genomic_DNA"/>
</dbReference>
<dbReference type="OrthoDB" id="3553375at2759"/>
<gene>
    <name evidence="3" type="ORF">BJ878DRAFT_253182</name>
</gene>
<dbReference type="AlphaFoldDB" id="A0A9P7Z7Q2"/>
<name>A0A9P7Z7Q2_9HELO</name>
<keyword evidence="2" id="KW-0812">Transmembrane</keyword>
<protein>
    <submittedName>
        <fullName evidence="3">Uncharacterized protein</fullName>
    </submittedName>
</protein>
<feature type="transmembrane region" description="Helical" evidence="2">
    <location>
        <begin position="109"/>
        <end position="127"/>
    </location>
</feature>
<reference evidence="3" key="1">
    <citation type="journal article" date="2021" name="IMA Fungus">
        <title>Genomic characterization of three marine fungi, including Emericellopsis atlantica sp. nov. with signatures of a generalist lifestyle and marine biomass degradation.</title>
        <authorList>
            <person name="Hagestad O.C."/>
            <person name="Hou L."/>
            <person name="Andersen J.H."/>
            <person name="Hansen E.H."/>
            <person name="Altermark B."/>
            <person name="Li C."/>
            <person name="Kuhnert E."/>
            <person name="Cox R.J."/>
            <person name="Crous P.W."/>
            <person name="Spatafora J.W."/>
            <person name="Lail K."/>
            <person name="Amirebrahimi M."/>
            <person name="Lipzen A."/>
            <person name="Pangilinan J."/>
            <person name="Andreopoulos W."/>
            <person name="Hayes R.D."/>
            <person name="Ng V."/>
            <person name="Grigoriev I.V."/>
            <person name="Jackson S.A."/>
            <person name="Sutton T.D.S."/>
            <person name="Dobson A.D.W."/>
            <person name="Rama T."/>
        </authorList>
    </citation>
    <scope>NUCLEOTIDE SEQUENCE</scope>
    <source>
        <strain evidence="3">TRa3180A</strain>
    </source>
</reference>
<accession>A0A9P7Z7Q2</accession>
<sequence length="275" mass="31597">MFQEREHHWSTTMAYQRRPGRHEDDESSMLTEIIPIGCLISSAAASPIMFELQNTAIWMLNIAIFFVASACFMLQHKEEIKQYGPIGIAVYTVVGLAAYSSARTSLKELVSWIPISIGITLILCVFFPPRLREFRVRARNFDFRLEEERVLEPLRYPMQPGSVLSNGDLETREQTEQTRLWLHNRDHDLAFTIGRPASFYSDQNGSTDILGGFENQPHRTEPTVRQGHPQTNYDPEACWGSFHPYQDATRVELSQYPRSLSPESMSEPLEERTVL</sequence>
<evidence type="ECO:0000313" key="4">
    <source>
        <dbReference type="Proteomes" id="UP000887226"/>
    </source>
</evidence>
<evidence type="ECO:0000256" key="2">
    <source>
        <dbReference type="SAM" id="Phobius"/>
    </source>
</evidence>
<feature type="region of interest" description="Disordered" evidence="1">
    <location>
        <begin position="1"/>
        <end position="23"/>
    </location>
</feature>
<evidence type="ECO:0000313" key="3">
    <source>
        <dbReference type="EMBL" id="KAG9246832.1"/>
    </source>
</evidence>
<feature type="transmembrane region" description="Helical" evidence="2">
    <location>
        <begin position="56"/>
        <end position="74"/>
    </location>
</feature>
<dbReference type="Proteomes" id="UP000887226">
    <property type="component" value="Unassembled WGS sequence"/>
</dbReference>